<comment type="caution">
    <text evidence="1">The sequence shown here is derived from an EMBL/GenBank/DDBJ whole genome shotgun (WGS) entry which is preliminary data.</text>
</comment>
<dbReference type="InterPro" id="IPR023399">
    <property type="entry name" value="Baseplate-like_2-layer_sand"/>
</dbReference>
<organism evidence="1 2">
    <name type="scientific">Candidatus Flavonifractor intestinipullorum</name>
    <dbReference type="NCBI Taxonomy" id="2838587"/>
    <lineage>
        <taxon>Bacteria</taxon>
        <taxon>Bacillati</taxon>
        <taxon>Bacillota</taxon>
        <taxon>Clostridia</taxon>
        <taxon>Eubacteriales</taxon>
        <taxon>Oscillospiraceae</taxon>
        <taxon>Flavonifractor</taxon>
    </lineage>
</organism>
<evidence type="ECO:0000313" key="2">
    <source>
        <dbReference type="Proteomes" id="UP000824208"/>
    </source>
</evidence>
<dbReference type="SUPFAM" id="SSF69279">
    <property type="entry name" value="Phage tail proteins"/>
    <property type="match status" value="1"/>
</dbReference>
<protein>
    <recommendedName>
        <fullName evidence="3">Mu-like prophage tail protein gpP</fullName>
    </recommendedName>
</protein>
<evidence type="ECO:0000313" key="1">
    <source>
        <dbReference type="EMBL" id="HJB56734.1"/>
    </source>
</evidence>
<name>A0A9D2MAP3_9FIRM</name>
<reference evidence="1" key="2">
    <citation type="submission" date="2021-04" db="EMBL/GenBank/DDBJ databases">
        <authorList>
            <person name="Gilroy R."/>
        </authorList>
    </citation>
    <scope>NUCLEOTIDE SEQUENCE</scope>
    <source>
        <strain evidence="1">CHK189-11263</strain>
    </source>
</reference>
<dbReference type="EMBL" id="DWYC01000045">
    <property type="protein sequence ID" value="HJB56734.1"/>
    <property type="molecule type" value="Genomic_DNA"/>
</dbReference>
<gene>
    <name evidence="1" type="ORF">H9714_04190</name>
</gene>
<dbReference type="Gene3D" id="2.30.300.10">
    <property type="entry name" value="Baseplate protein-like domain - beta roll fold"/>
    <property type="match status" value="1"/>
</dbReference>
<proteinExistence type="predicted"/>
<dbReference type="Proteomes" id="UP000824208">
    <property type="component" value="Unassembled WGS sequence"/>
</dbReference>
<dbReference type="Gene3D" id="3.55.50.10">
    <property type="entry name" value="Baseplate protein-like domains"/>
    <property type="match status" value="1"/>
</dbReference>
<dbReference type="Gene3D" id="3.30.1920.10">
    <property type="entry name" value="Baseplate protein-like domains - 2 layer sandwich fold"/>
    <property type="match status" value="1"/>
</dbReference>
<reference evidence="1" key="1">
    <citation type="journal article" date="2021" name="PeerJ">
        <title>Extensive microbial diversity within the chicken gut microbiome revealed by metagenomics and culture.</title>
        <authorList>
            <person name="Gilroy R."/>
            <person name="Ravi A."/>
            <person name="Getino M."/>
            <person name="Pursley I."/>
            <person name="Horton D.L."/>
            <person name="Alikhan N.F."/>
            <person name="Baker D."/>
            <person name="Gharbi K."/>
            <person name="Hall N."/>
            <person name="Watson M."/>
            <person name="Adriaenssens E.M."/>
            <person name="Foster-Nyarko E."/>
            <person name="Jarju S."/>
            <person name="Secka A."/>
            <person name="Antonio M."/>
            <person name="Oren A."/>
            <person name="Chaudhuri R.R."/>
            <person name="La Ragione R."/>
            <person name="Hildebrand F."/>
            <person name="Pallen M.J."/>
        </authorList>
    </citation>
    <scope>NUCLEOTIDE SEQUENCE</scope>
    <source>
        <strain evidence="1">CHK189-11263</strain>
    </source>
</reference>
<sequence>MMTVRLLTYDGRQYLMPTLLTWTVRRTGSVPADELEVAAVYDGELQEVLPDVYRFAAYQDDELILRGVVDEYEVEASGEGLLLRLAGRGMAALLLDNEAEAATYQQATTAEILRTHVTPWGISCQQWRDMQMLNYRVTSGSSQWKALSDFTSRAGGFTPWFTAAGELVVEPLAGSGARRVIDGTAPVLSCIRREKRYGIISQVLIRDRNQRVMQTVENSAFIRRGGARRQVLYMPGGSTYGAVRYTGNYQIEKSQEGARQTELTLSGAFSASPGDIAELSYEPLKLYGVYDVVEAVTRGGSGGETTTLTMEER</sequence>
<accession>A0A9D2MAP3</accession>
<dbReference type="AlphaFoldDB" id="A0A9D2MAP3"/>
<evidence type="ECO:0008006" key="3">
    <source>
        <dbReference type="Google" id="ProtNLM"/>
    </source>
</evidence>